<dbReference type="AlphaFoldDB" id="A0A1H2ZK08"/>
<dbReference type="OrthoDB" id="242138at2"/>
<organism evidence="1 2">
    <name type="scientific">Thiocapsa roseopersicina</name>
    <dbReference type="NCBI Taxonomy" id="1058"/>
    <lineage>
        <taxon>Bacteria</taxon>
        <taxon>Pseudomonadati</taxon>
        <taxon>Pseudomonadota</taxon>
        <taxon>Gammaproteobacteria</taxon>
        <taxon>Chromatiales</taxon>
        <taxon>Chromatiaceae</taxon>
        <taxon>Thiocapsa</taxon>
    </lineage>
</organism>
<dbReference type="Proteomes" id="UP000198816">
    <property type="component" value="Unassembled WGS sequence"/>
</dbReference>
<protein>
    <submittedName>
        <fullName evidence="1">Uncharacterized protein</fullName>
    </submittedName>
</protein>
<dbReference type="STRING" id="1058.SAMN05421783_11627"/>
<accession>A0A1H2ZK08</accession>
<proteinExistence type="predicted"/>
<sequence length="373" mass="40098">MLYLDLPTADELADLATQRNDIAVSIILPTTPISTETDADRILLKNLTKEALAQLEAAGADKRRVNDLIEELDDLVEDDEFWRFQAHGLVVFATPDNLRTFRVPNALEPLVKVSDRFHLKPLLRSVNFRNSGYVLALADGGVRLIEVSADLPASEVKIAGMPTDAASSVGVASIATRSYSGRIGGSEGKKVRLRQYARKVDGALRGLLAGSTAPLILASVENLGAIYRSVNSYPHLVAEGIEGNPERMSEAELAAAARPLLDELYRSQIADWNALFQQRANDDRATTDIARTARAATFGAVQSLLVDMDQVVNGTVDDADGTVTFADAASADTYGVIDEIARRVLLSGGEVLSVRAQDIPEGKALAAILRYAA</sequence>
<dbReference type="Pfam" id="PF18855">
    <property type="entry name" value="baeRF_family11"/>
    <property type="match status" value="1"/>
</dbReference>
<name>A0A1H2ZK08_THIRO</name>
<dbReference type="InterPro" id="IPR041638">
    <property type="entry name" value="BaeRF_family11"/>
</dbReference>
<gene>
    <name evidence="1" type="ORF">SAMN05421783_11627</name>
</gene>
<dbReference type="RefSeq" id="WP_093034435.1">
    <property type="nucleotide sequence ID" value="NZ_FNNZ01000016.1"/>
</dbReference>
<evidence type="ECO:0000313" key="2">
    <source>
        <dbReference type="Proteomes" id="UP000198816"/>
    </source>
</evidence>
<reference evidence="2" key="1">
    <citation type="submission" date="2016-10" db="EMBL/GenBank/DDBJ databases">
        <authorList>
            <person name="Varghese N."/>
            <person name="Submissions S."/>
        </authorList>
    </citation>
    <scope>NUCLEOTIDE SEQUENCE [LARGE SCALE GENOMIC DNA]</scope>
    <source>
        <strain evidence="2">DSM 217</strain>
    </source>
</reference>
<dbReference type="EMBL" id="FNNZ01000016">
    <property type="protein sequence ID" value="SDX17657.1"/>
    <property type="molecule type" value="Genomic_DNA"/>
</dbReference>
<evidence type="ECO:0000313" key="1">
    <source>
        <dbReference type="EMBL" id="SDX17657.1"/>
    </source>
</evidence>
<keyword evidence="2" id="KW-1185">Reference proteome</keyword>